<keyword evidence="5" id="KW-1133">Transmembrane helix</keyword>
<dbReference type="InterPro" id="IPR051263">
    <property type="entry name" value="C-type_cytochrome_biogenesis"/>
</dbReference>
<sequence>MSALIIFGLMTLSAMFMVLLPLGWRQHDMAISDVDVYRAQLAEVERARAQGTVAAEESEGLRAEVARRLLQAVDRAGPIMSDALWRRRLAAVIAVVGVPIAAAVIYGAFGNPDMPDRPRAQRMQRAMGDETSALIGRVEKVLEQRPDDGRGWDLLAPVYLRVGRATDAAKAYDNAIRLLGSSPEREAGRGEALTIEAKGIVTPEARAAFSRAVEKDPENARARYFLARAKAQDGDRAGAAADMRALLAEGSEDAPWRSFVERAIEEFEGARP</sequence>
<comment type="subcellular location">
    <subcellularLocation>
        <location evidence="1">Cell envelope</location>
    </subcellularLocation>
</comment>
<feature type="transmembrane region" description="Helical" evidence="5">
    <location>
        <begin position="89"/>
        <end position="109"/>
    </location>
</feature>
<proteinExistence type="predicted"/>
<dbReference type="Pfam" id="PF23914">
    <property type="entry name" value="TPR_CcmH_CycH"/>
    <property type="match status" value="1"/>
</dbReference>
<keyword evidence="8" id="KW-1185">Reference proteome</keyword>
<evidence type="ECO:0000256" key="1">
    <source>
        <dbReference type="ARBA" id="ARBA00004196"/>
    </source>
</evidence>
<keyword evidence="3" id="KW-0201">Cytochrome c-type biogenesis</keyword>
<evidence type="ECO:0000313" key="7">
    <source>
        <dbReference type="EMBL" id="GGE37078.1"/>
    </source>
</evidence>
<dbReference type="GO" id="GO:0017004">
    <property type="term" value="P:cytochrome complex assembly"/>
    <property type="evidence" value="ECO:0007669"/>
    <property type="project" value="UniProtKB-KW"/>
</dbReference>
<keyword evidence="5" id="KW-0472">Membrane</keyword>
<feature type="transmembrane region" description="Helical" evidence="5">
    <location>
        <begin position="6"/>
        <end position="24"/>
    </location>
</feature>
<keyword evidence="2" id="KW-0677">Repeat</keyword>
<evidence type="ECO:0000256" key="2">
    <source>
        <dbReference type="ARBA" id="ARBA00022737"/>
    </source>
</evidence>
<protein>
    <recommendedName>
        <fullName evidence="6">Cytochrome c-type biogenesis protein H TPR domain-containing protein</fullName>
    </recommendedName>
</protein>
<dbReference type="InterPro" id="IPR011990">
    <property type="entry name" value="TPR-like_helical_dom_sf"/>
</dbReference>
<dbReference type="GO" id="GO:0005886">
    <property type="term" value="C:plasma membrane"/>
    <property type="evidence" value="ECO:0007669"/>
    <property type="project" value="TreeGrafter"/>
</dbReference>
<keyword evidence="5" id="KW-0812">Transmembrane</keyword>
<dbReference type="NCBIfam" id="TIGR03142">
    <property type="entry name" value="cytochro_ccmI"/>
    <property type="match status" value="1"/>
</dbReference>
<organism evidence="7 8">
    <name type="scientific">Agaricicola taiwanensis</name>
    <dbReference type="NCBI Taxonomy" id="591372"/>
    <lineage>
        <taxon>Bacteria</taxon>
        <taxon>Pseudomonadati</taxon>
        <taxon>Pseudomonadota</taxon>
        <taxon>Alphaproteobacteria</taxon>
        <taxon>Rhodobacterales</taxon>
        <taxon>Paracoccaceae</taxon>
        <taxon>Agaricicola</taxon>
    </lineage>
</organism>
<dbReference type="AlphaFoldDB" id="A0A8J2VQH4"/>
<dbReference type="EMBL" id="BMCP01000001">
    <property type="protein sequence ID" value="GGE37078.1"/>
    <property type="molecule type" value="Genomic_DNA"/>
</dbReference>
<dbReference type="GO" id="GO:0030313">
    <property type="term" value="C:cell envelope"/>
    <property type="evidence" value="ECO:0007669"/>
    <property type="project" value="UniProtKB-SubCell"/>
</dbReference>
<evidence type="ECO:0000256" key="3">
    <source>
        <dbReference type="ARBA" id="ARBA00022748"/>
    </source>
</evidence>
<dbReference type="Proteomes" id="UP000602745">
    <property type="component" value="Unassembled WGS sequence"/>
</dbReference>
<accession>A0A8J2VQH4</accession>
<keyword evidence="4" id="KW-0802">TPR repeat</keyword>
<dbReference type="PANTHER" id="PTHR47870">
    <property type="entry name" value="CYTOCHROME C-TYPE BIOGENESIS PROTEIN CCMH"/>
    <property type="match status" value="1"/>
</dbReference>
<gene>
    <name evidence="7" type="ORF">GCM10007276_13180</name>
</gene>
<dbReference type="RefSeq" id="WP_188408866.1">
    <property type="nucleotide sequence ID" value="NZ_BMCP01000001.1"/>
</dbReference>
<dbReference type="PANTHER" id="PTHR47870:SF1">
    <property type="entry name" value="CYTOCHROME C-TYPE BIOGENESIS PROTEIN CCMH"/>
    <property type="match status" value="1"/>
</dbReference>
<evidence type="ECO:0000256" key="4">
    <source>
        <dbReference type="ARBA" id="ARBA00022803"/>
    </source>
</evidence>
<dbReference type="SUPFAM" id="SSF48452">
    <property type="entry name" value="TPR-like"/>
    <property type="match status" value="1"/>
</dbReference>
<reference evidence="7" key="1">
    <citation type="journal article" date="2014" name="Int. J. Syst. Evol. Microbiol.">
        <title>Complete genome sequence of Corynebacterium casei LMG S-19264T (=DSM 44701T), isolated from a smear-ripened cheese.</title>
        <authorList>
            <consortium name="US DOE Joint Genome Institute (JGI-PGF)"/>
            <person name="Walter F."/>
            <person name="Albersmeier A."/>
            <person name="Kalinowski J."/>
            <person name="Ruckert C."/>
        </authorList>
    </citation>
    <scope>NUCLEOTIDE SEQUENCE</scope>
    <source>
        <strain evidence="7">CCM 7684</strain>
    </source>
</reference>
<evidence type="ECO:0000259" key="6">
    <source>
        <dbReference type="Pfam" id="PF23914"/>
    </source>
</evidence>
<feature type="domain" description="Cytochrome c-type biogenesis protein H TPR" evidence="6">
    <location>
        <begin position="139"/>
        <end position="248"/>
    </location>
</feature>
<comment type="caution">
    <text evidence="7">The sequence shown here is derived from an EMBL/GenBank/DDBJ whole genome shotgun (WGS) entry which is preliminary data.</text>
</comment>
<reference evidence="7" key="2">
    <citation type="submission" date="2020-09" db="EMBL/GenBank/DDBJ databases">
        <authorList>
            <person name="Sun Q."/>
            <person name="Sedlacek I."/>
        </authorList>
    </citation>
    <scope>NUCLEOTIDE SEQUENCE</scope>
    <source>
        <strain evidence="7">CCM 7684</strain>
    </source>
</reference>
<dbReference type="InterPro" id="IPR056413">
    <property type="entry name" value="TPR_CcmH_CycH"/>
</dbReference>
<name>A0A8J2VQH4_9RHOB</name>
<dbReference type="Gene3D" id="1.25.40.10">
    <property type="entry name" value="Tetratricopeptide repeat domain"/>
    <property type="match status" value="1"/>
</dbReference>
<evidence type="ECO:0000313" key="8">
    <source>
        <dbReference type="Proteomes" id="UP000602745"/>
    </source>
</evidence>
<dbReference type="InterPro" id="IPR017560">
    <property type="entry name" value="Cyt_c_biogenesis_CcmI"/>
</dbReference>
<evidence type="ECO:0000256" key="5">
    <source>
        <dbReference type="SAM" id="Phobius"/>
    </source>
</evidence>